<organism evidence="1 2">
    <name type="scientific">Aeromicrobium ginsengisoli</name>
    <dbReference type="NCBI Taxonomy" id="363867"/>
    <lineage>
        <taxon>Bacteria</taxon>
        <taxon>Bacillati</taxon>
        <taxon>Actinomycetota</taxon>
        <taxon>Actinomycetes</taxon>
        <taxon>Propionibacteriales</taxon>
        <taxon>Nocardioidaceae</taxon>
        <taxon>Aeromicrobium</taxon>
    </lineage>
</organism>
<keyword evidence="2" id="KW-1185">Reference proteome</keyword>
<protein>
    <submittedName>
        <fullName evidence="1">Uncharacterized protein</fullName>
    </submittedName>
</protein>
<dbReference type="AlphaFoldDB" id="A0A5M4FIV5"/>
<reference evidence="1" key="1">
    <citation type="submission" date="2019-09" db="EMBL/GenBank/DDBJ databases">
        <authorList>
            <person name="Li J."/>
        </authorList>
    </citation>
    <scope>NUCLEOTIDE SEQUENCE [LARGE SCALE GENOMIC DNA]</scope>
    <source>
        <strain evidence="1">JCM 14732</strain>
    </source>
</reference>
<dbReference type="OrthoDB" id="3773711at2"/>
<sequence>MTWDAYNRRKETLRDLLAIADRRRDLTLTELLDTVDEGRNAFANETELLFDLQMAWFQRLSGQLDRLVSESVETPELMAVTAWVNAAAEMPGARVLLDAHLHEPALAKAFAKEQSFLAASAGVPMDHPDLTGHGRRIMDSARESVVDEIETMDEEPRMGLVAKLRSVIAA</sequence>
<evidence type="ECO:0000313" key="2">
    <source>
        <dbReference type="Proteomes" id="UP000380867"/>
    </source>
</evidence>
<name>A0A5M4FIV5_9ACTN</name>
<accession>A0A5M4FIV5</accession>
<dbReference type="EMBL" id="SDPQ02000001">
    <property type="protein sequence ID" value="KAA1400149.1"/>
    <property type="molecule type" value="Genomic_DNA"/>
</dbReference>
<comment type="caution">
    <text evidence="1">The sequence shown here is derived from an EMBL/GenBank/DDBJ whole genome shotgun (WGS) entry which is preliminary data.</text>
</comment>
<dbReference type="Proteomes" id="UP000380867">
    <property type="component" value="Unassembled WGS sequence"/>
</dbReference>
<dbReference type="RefSeq" id="WP_149688249.1">
    <property type="nucleotide sequence ID" value="NZ_SDPQ02000001.1"/>
</dbReference>
<evidence type="ECO:0000313" key="1">
    <source>
        <dbReference type="EMBL" id="KAA1400149.1"/>
    </source>
</evidence>
<gene>
    <name evidence="1" type="ORF">ESP70_005285</name>
</gene>
<proteinExistence type="predicted"/>